<evidence type="ECO:0000256" key="2">
    <source>
        <dbReference type="ARBA" id="ARBA00006679"/>
    </source>
</evidence>
<dbReference type="InterPro" id="IPR051907">
    <property type="entry name" value="DoxX-like_oxidoreductase"/>
</dbReference>
<protein>
    <recommendedName>
        <fullName evidence="10">DoxX family protein</fullName>
    </recommendedName>
</protein>
<evidence type="ECO:0000256" key="6">
    <source>
        <dbReference type="ARBA" id="ARBA00023136"/>
    </source>
</evidence>
<reference evidence="8 9" key="1">
    <citation type="journal article" date="2016" name="Nat. Commun.">
        <title>Thousands of microbial genomes shed light on interconnected biogeochemical processes in an aquifer system.</title>
        <authorList>
            <person name="Anantharaman K."/>
            <person name="Brown C.T."/>
            <person name="Hug L.A."/>
            <person name="Sharon I."/>
            <person name="Castelle C.J."/>
            <person name="Probst A.J."/>
            <person name="Thomas B.C."/>
            <person name="Singh A."/>
            <person name="Wilkins M.J."/>
            <person name="Karaoz U."/>
            <person name="Brodie E.L."/>
            <person name="Williams K.H."/>
            <person name="Hubbard S.S."/>
            <person name="Banfield J.F."/>
        </authorList>
    </citation>
    <scope>NUCLEOTIDE SEQUENCE [LARGE SCALE GENOMIC DNA]</scope>
</reference>
<dbReference type="InterPro" id="IPR032808">
    <property type="entry name" value="DoxX"/>
</dbReference>
<feature type="transmembrane region" description="Helical" evidence="7">
    <location>
        <begin position="76"/>
        <end position="94"/>
    </location>
</feature>
<keyword evidence="3" id="KW-1003">Cell membrane</keyword>
<evidence type="ECO:0000313" key="8">
    <source>
        <dbReference type="EMBL" id="OGM90770.1"/>
    </source>
</evidence>
<dbReference type="GO" id="GO:0005886">
    <property type="term" value="C:plasma membrane"/>
    <property type="evidence" value="ECO:0007669"/>
    <property type="project" value="UniProtKB-SubCell"/>
</dbReference>
<keyword evidence="6 7" id="KW-0472">Membrane</keyword>
<evidence type="ECO:0000256" key="4">
    <source>
        <dbReference type="ARBA" id="ARBA00022692"/>
    </source>
</evidence>
<evidence type="ECO:0000256" key="1">
    <source>
        <dbReference type="ARBA" id="ARBA00004651"/>
    </source>
</evidence>
<evidence type="ECO:0000256" key="5">
    <source>
        <dbReference type="ARBA" id="ARBA00022989"/>
    </source>
</evidence>
<feature type="transmembrane region" description="Helical" evidence="7">
    <location>
        <begin position="12"/>
        <end position="29"/>
    </location>
</feature>
<name>A0A1F8DQ79_9BACT</name>
<dbReference type="Proteomes" id="UP000178946">
    <property type="component" value="Unassembled WGS sequence"/>
</dbReference>
<dbReference type="EMBL" id="MGIR01000008">
    <property type="protein sequence ID" value="OGM90770.1"/>
    <property type="molecule type" value="Genomic_DNA"/>
</dbReference>
<evidence type="ECO:0000256" key="7">
    <source>
        <dbReference type="SAM" id="Phobius"/>
    </source>
</evidence>
<gene>
    <name evidence="8" type="ORF">A3A20_03050</name>
</gene>
<dbReference type="PANTHER" id="PTHR33452">
    <property type="entry name" value="OXIDOREDUCTASE CATD-RELATED"/>
    <property type="match status" value="1"/>
</dbReference>
<evidence type="ECO:0008006" key="10">
    <source>
        <dbReference type="Google" id="ProtNLM"/>
    </source>
</evidence>
<comment type="subcellular location">
    <subcellularLocation>
        <location evidence="1">Cell membrane</location>
        <topology evidence="1">Multi-pass membrane protein</topology>
    </subcellularLocation>
</comment>
<feature type="transmembrane region" description="Helical" evidence="7">
    <location>
        <begin position="106"/>
        <end position="127"/>
    </location>
</feature>
<proteinExistence type="inferred from homology"/>
<comment type="caution">
    <text evidence="8">The sequence shown here is derived from an EMBL/GenBank/DDBJ whole genome shotgun (WGS) entry which is preliminary data.</text>
</comment>
<evidence type="ECO:0000256" key="3">
    <source>
        <dbReference type="ARBA" id="ARBA00022475"/>
    </source>
</evidence>
<accession>A0A1F8DQ79</accession>
<organism evidence="8 9">
    <name type="scientific">Candidatus Wolfebacteria bacterium RIFCSPLOWO2_01_FULL_45_19</name>
    <dbReference type="NCBI Taxonomy" id="1802557"/>
    <lineage>
        <taxon>Bacteria</taxon>
        <taxon>Candidatus Wolfeibacteriota</taxon>
    </lineage>
</organism>
<comment type="similarity">
    <text evidence="2">Belongs to the DoxX family.</text>
</comment>
<sequence length="136" mass="15060">MVQFLFLYDDWALLALRVILGVILIAHGWPKIKDLRATAGNFENMGFKPGIYWGSIAATVEFFGGILIIAGFLTQLVAALVAIQLVVATWFLRFKLNKSLVGGYEFELLLIATALALVTLGGGTYSLDDFFFIFLY</sequence>
<dbReference type="PANTHER" id="PTHR33452:SF1">
    <property type="entry name" value="INNER MEMBRANE PROTEIN YPHA-RELATED"/>
    <property type="match status" value="1"/>
</dbReference>
<keyword evidence="4 7" id="KW-0812">Transmembrane</keyword>
<evidence type="ECO:0000313" key="9">
    <source>
        <dbReference type="Proteomes" id="UP000178946"/>
    </source>
</evidence>
<dbReference type="STRING" id="1802557.A3A20_03050"/>
<dbReference type="Pfam" id="PF07681">
    <property type="entry name" value="DoxX"/>
    <property type="match status" value="1"/>
</dbReference>
<feature type="transmembrane region" description="Helical" evidence="7">
    <location>
        <begin position="50"/>
        <end position="70"/>
    </location>
</feature>
<keyword evidence="5 7" id="KW-1133">Transmembrane helix</keyword>
<dbReference type="AlphaFoldDB" id="A0A1F8DQ79"/>